<evidence type="ECO:0000313" key="4">
    <source>
        <dbReference type="Proteomes" id="UP000243876"/>
    </source>
</evidence>
<reference evidence="4" key="1">
    <citation type="submission" date="2015-02" db="EMBL/GenBank/DDBJ databases">
        <authorList>
            <person name="Gon?alves P."/>
        </authorList>
    </citation>
    <scope>NUCLEOTIDE SEQUENCE [LARGE SCALE GENOMIC DNA]</scope>
</reference>
<dbReference type="PROSITE" id="PS50234">
    <property type="entry name" value="VWFA"/>
    <property type="match status" value="1"/>
</dbReference>
<dbReference type="InterPro" id="IPR002035">
    <property type="entry name" value="VWF_A"/>
</dbReference>
<dbReference type="AlphaFoldDB" id="A0A0D6EIE8"/>
<dbReference type="OrthoDB" id="2142040at2759"/>
<feature type="region of interest" description="Disordered" evidence="1">
    <location>
        <begin position="1"/>
        <end position="40"/>
    </location>
</feature>
<sequence>MDVNATRAGGTDPRGGGAAAAGRGARQIHRASTPPGRRSSIEDRLAPLARYDLCILVDDSPSMVDHWDETRTALMSVVEKWCVAGFGRRLRASAHVSPRLPSLSYASDGIDLHFLNGGDEFRLQNITSLNAVASIFDVVQPFGSTPMGVVMDEILRDYVEKVEDARAARVKVKPLLLLVLTDGPADDPDMVKDILVEFATRLDEIRAPPYQLGIQFIQIGNDPEAALFLKELDDDLKPQLGVRDMVDMHVAFSTGCTRFAVVKSIDN</sequence>
<protein>
    <submittedName>
        <fullName evidence="3">SPOSA6832_01194-mRNA-1:cds</fullName>
    </submittedName>
</protein>
<evidence type="ECO:0000256" key="1">
    <source>
        <dbReference type="SAM" id="MobiDB-lite"/>
    </source>
</evidence>
<dbReference type="Gene3D" id="3.40.50.410">
    <property type="entry name" value="von Willebrand factor, type A domain"/>
    <property type="match status" value="1"/>
</dbReference>
<evidence type="ECO:0000313" key="3">
    <source>
        <dbReference type="EMBL" id="CEQ39656.1"/>
    </source>
</evidence>
<dbReference type="InterPro" id="IPR036465">
    <property type="entry name" value="vWFA_dom_sf"/>
</dbReference>
<dbReference type="Proteomes" id="UP000243876">
    <property type="component" value="Unassembled WGS sequence"/>
</dbReference>
<dbReference type="SMART" id="SM00327">
    <property type="entry name" value="VWA"/>
    <property type="match status" value="1"/>
</dbReference>
<gene>
    <name evidence="3" type="primary">SPOSA6832_01194</name>
</gene>
<feature type="compositionally biased region" description="Low complexity" evidence="1">
    <location>
        <begin position="1"/>
        <end position="11"/>
    </location>
</feature>
<proteinExistence type="predicted"/>
<dbReference type="PANTHER" id="PTHR34706">
    <property type="entry name" value="SLR1338 PROTEIN"/>
    <property type="match status" value="1"/>
</dbReference>
<feature type="non-terminal residue" evidence="3">
    <location>
        <position position="1"/>
    </location>
</feature>
<dbReference type="EMBL" id="CENE01000003">
    <property type="protein sequence ID" value="CEQ39656.1"/>
    <property type="molecule type" value="Genomic_DNA"/>
</dbReference>
<dbReference type="SUPFAM" id="SSF53300">
    <property type="entry name" value="vWA-like"/>
    <property type="match status" value="1"/>
</dbReference>
<keyword evidence="4" id="KW-1185">Reference proteome</keyword>
<name>A0A0D6EIE8_SPOSA</name>
<feature type="domain" description="VWFA" evidence="2">
    <location>
        <begin position="52"/>
        <end position="233"/>
    </location>
</feature>
<organism evidence="3 4">
    <name type="scientific">Sporidiobolus salmonicolor</name>
    <name type="common">Yeast-like fungus</name>
    <name type="synonym">Sporobolomyces salmonicolor</name>
    <dbReference type="NCBI Taxonomy" id="5005"/>
    <lineage>
        <taxon>Eukaryota</taxon>
        <taxon>Fungi</taxon>
        <taxon>Dikarya</taxon>
        <taxon>Basidiomycota</taxon>
        <taxon>Pucciniomycotina</taxon>
        <taxon>Microbotryomycetes</taxon>
        <taxon>Sporidiobolales</taxon>
        <taxon>Sporidiobolaceae</taxon>
        <taxon>Sporobolomyces</taxon>
    </lineage>
</organism>
<dbReference type="PANTHER" id="PTHR34706:SF1">
    <property type="entry name" value="VWFA DOMAIN-CONTAINING PROTEIN"/>
    <property type="match status" value="1"/>
</dbReference>
<evidence type="ECO:0000259" key="2">
    <source>
        <dbReference type="PROSITE" id="PS50234"/>
    </source>
</evidence>
<accession>A0A0D6EIE8</accession>